<evidence type="ECO:0000313" key="6">
    <source>
        <dbReference type="Proteomes" id="UP000517765"/>
    </source>
</evidence>
<evidence type="ECO:0000313" key="2">
    <source>
        <dbReference type="EMBL" id="MBB1252657.1"/>
    </source>
</evidence>
<gene>
    <name evidence="4" type="ORF">FNX44_005805</name>
    <name evidence="2" type="ORF">H3146_04635</name>
    <name evidence="3" type="ORF">H3147_04015</name>
</gene>
<dbReference type="CDD" id="cd04301">
    <property type="entry name" value="NAT_SF"/>
    <property type="match status" value="1"/>
</dbReference>
<evidence type="ECO:0000313" key="4">
    <source>
        <dbReference type="EMBL" id="MQS01398.1"/>
    </source>
</evidence>
<reference evidence="6 7" key="2">
    <citation type="submission" date="2020-05" db="EMBL/GenBank/DDBJ databases">
        <title>Classification of alakaliphilic streptomycetes isolated from an alkaline soil next to Lonar Crater, India and a proposal for the recognition of Streptomyces alkaliterrae sp. nov.</title>
        <authorList>
            <person name="Golinska P."/>
        </authorList>
    </citation>
    <scope>NUCLEOTIDE SEQUENCE [LARGE SCALE GENOMIC DNA]</scope>
    <source>
        <strain evidence="7">OF3</strain>
        <strain evidence="6">OF8</strain>
    </source>
</reference>
<keyword evidence="5" id="KW-1185">Reference proteome</keyword>
<dbReference type="AlphaFoldDB" id="A0A5P0YMC7"/>
<reference evidence="2" key="3">
    <citation type="journal article" name="Syst. Appl. Microbiol.">
        <title>Streptomyces alkaliterrae sp. nov., isolated from an alkaline soil, and emended descriptions of Streptomyces alkaliphilus, Streptomyces calidiresistens and Streptomyces durbertensis.</title>
        <authorList>
            <person name="Swiecimska M."/>
            <person name="Golinska P."/>
            <person name="Nouioui I."/>
            <person name="Wypij M."/>
            <person name="Rai M."/>
            <person name="Sangal V."/>
            <person name="Goodfellow M."/>
        </authorList>
    </citation>
    <scope>NUCLEOTIDE SEQUENCE</scope>
    <source>
        <strain evidence="2">OF3</strain>
        <strain evidence="3">OF8</strain>
    </source>
</reference>
<dbReference type="Pfam" id="PF00583">
    <property type="entry name" value="Acetyltransf_1"/>
    <property type="match status" value="1"/>
</dbReference>
<protein>
    <submittedName>
        <fullName evidence="4">GNAT family N-acetyltransferase</fullName>
    </submittedName>
</protein>
<evidence type="ECO:0000313" key="3">
    <source>
        <dbReference type="EMBL" id="MBB1257996.1"/>
    </source>
</evidence>
<evidence type="ECO:0000313" key="7">
    <source>
        <dbReference type="Proteomes" id="UP000525686"/>
    </source>
</evidence>
<accession>A0A5P0YMC7</accession>
<dbReference type="EMBL" id="JABJXA010000014">
    <property type="protein sequence ID" value="MBB1257996.1"/>
    <property type="molecule type" value="Genomic_DNA"/>
</dbReference>
<keyword evidence="4" id="KW-0808">Transferase</keyword>
<evidence type="ECO:0000313" key="5">
    <source>
        <dbReference type="Proteomes" id="UP000320857"/>
    </source>
</evidence>
<dbReference type="Proteomes" id="UP000517765">
    <property type="component" value="Unassembled WGS sequence"/>
</dbReference>
<dbReference type="Gene3D" id="3.40.630.30">
    <property type="match status" value="1"/>
</dbReference>
<dbReference type="InterPro" id="IPR016181">
    <property type="entry name" value="Acyl_CoA_acyltransferase"/>
</dbReference>
<comment type="caution">
    <text evidence="4">The sequence shown here is derived from an EMBL/GenBank/DDBJ whole genome shotgun (WGS) entry which is preliminary data.</text>
</comment>
<feature type="domain" description="N-acetyltransferase" evidence="1">
    <location>
        <begin position="1"/>
        <end position="154"/>
    </location>
</feature>
<dbReference type="SUPFAM" id="SSF55729">
    <property type="entry name" value="Acyl-CoA N-acyltransferases (Nat)"/>
    <property type="match status" value="1"/>
</dbReference>
<dbReference type="Proteomes" id="UP000320857">
    <property type="component" value="Unassembled WGS sequence"/>
</dbReference>
<dbReference type="EMBL" id="JABJWZ010000023">
    <property type="protein sequence ID" value="MBB1252657.1"/>
    <property type="molecule type" value="Genomic_DNA"/>
</dbReference>
<evidence type="ECO:0000259" key="1">
    <source>
        <dbReference type="PROSITE" id="PS51186"/>
    </source>
</evidence>
<dbReference type="GO" id="GO:0016747">
    <property type="term" value="F:acyltransferase activity, transferring groups other than amino-acyl groups"/>
    <property type="evidence" value="ECO:0007669"/>
    <property type="project" value="InterPro"/>
</dbReference>
<name>A0A5P0YMC7_9ACTN</name>
<dbReference type="Proteomes" id="UP000525686">
    <property type="component" value="Unassembled WGS sequence"/>
</dbReference>
<dbReference type="EMBL" id="VJYK02000039">
    <property type="protein sequence ID" value="MQS01398.1"/>
    <property type="molecule type" value="Genomic_DNA"/>
</dbReference>
<organism evidence="4 5">
    <name type="scientific">Streptomyces alkaliterrae</name>
    <dbReference type="NCBI Taxonomy" id="2213162"/>
    <lineage>
        <taxon>Bacteria</taxon>
        <taxon>Bacillati</taxon>
        <taxon>Actinomycetota</taxon>
        <taxon>Actinomycetes</taxon>
        <taxon>Kitasatosporales</taxon>
        <taxon>Streptomycetaceae</taxon>
        <taxon>Streptomyces</taxon>
    </lineage>
</organism>
<reference evidence="4 5" key="1">
    <citation type="submission" date="2019-10" db="EMBL/GenBank/DDBJ databases">
        <title>Streptomyces sp. nov., a novel actinobacterium isolated from alkaline environment.</title>
        <authorList>
            <person name="Golinska P."/>
        </authorList>
    </citation>
    <scope>NUCLEOTIDE SEQUENCE [LARGE SCALE GENOMIC DNA]</scope>
    <source>
        <strain evidence="4 5">OF1</strain>
    </source>
</reference>
<sequence>MYAEPPYLEGPDDVADFVPGYRRQAAARPGFRVVVAGHGQDVVGFSFGFFLPSDTGWWSNLTPAPAPEETLEIGSRTFAVIELAVREPWRRKGVARRMHASLLEGLGAERVTLTVRPEPEAAPARPAYESWGYRVMGRTRPWEGAPVYDLMLRDGSG</sequence>
<proteinExistence type="predicted"/>
<dbReference type="InterPro" id="IPR000182">
    <property type="entry name" value="GNAT_dom"/>
</dbReference>
<dbReference type="PROSITE" id="PS51186">
    <property type="entry name" value="GNAT"/>
    <property type="match status" value="1"/>
</dbReference>